<evidence type="ECO:0000313" key="6">
    <source>
        <dbReference type="Proteomes" id="UP000614811"/>
    </source>
</evidence>
<dbReference type="InterPro" id="IPR036388">
    <property type="entry name" value="WH-like_DNA-bd_sf"/>
</dbReference>
<dbReference type="Gene3D" id="1.10.10.10">
    <property type="entry name" value="Winged helix-like DNA-binding domain superfamily/Winged helix DNA-binding domain"/>
    <property type="match status" value="1"/>
</dbReference>
<sequence>MPRTANTYDTFTAIAEPKRRELIEKLIGQELSVNELVQKTQWSQPMVSKHLSVLKAAGLVTERRSGRHRFYSVRAEKLQPIQIWVRQFERHWIRQFDQLDEYLSEIQKKDEIR</sequence>
<dbReference type="AlphaFoldDB" id="A0A918RNC6"/>
<dbReference type="Pfam" id="PF01022">
    <property type="entry name" value="HTH_5"/>
    <property type="match status" value="1"/>
</dbReference>
<reference evidence="5" key="2">
    <citation type="submission" date="2020-09" db="EMBL/GenBank/DDBJ databases">
        <authorList>
            <person name="Sun Q."/>
            <person name="Kim S."/>
        </authorList>
    </citation>
    <scope>NUCLEOTIDE SEQUENCE</scope>
    <source>
        <strain evidence="5">KCTC 12711</strain>
    </source>
</reference>
<feature type="domain" description="HTH arsR-type" evidence="4">
    <location>
        <begin position="1"/>
        <end position="100"/>
    </location>
</feature>
<dbReference type="PROSITE" id="PS50987">
    <property type="entry name" value="HTH_ARSR_2"/>
    <property type="match status" value="1"/>
</dbReference>
<dbReference type="RefSeq" id="WP_189398977.1">
    <property type="nucleotide sequence ID" value="NZ_BMXA01000002.1"/>
</dbReference>
<keyword evidence="1" id="KW-0805">Transcription regulation</keyword>
<evidence type="ECO:0000259" key="4">
    <source>
        <dbReference type="PROSITE" id="PS50987"/>
    </source>
</evidence>
<dbReference type="InterPro" id="IPR036390">
    <property type="entry name" value="WH_DNA-bd_sf"/>
</dbReference>
<name>A0A918RNC6_9GAMM</name>
<organism evidence="5 6">
    <name type="scientific">Arenicella chitinivorans</name>
    <dbReference type="NCBI Taxonomy" id="1329800"/>
    <lineage>
        <taxon>Bacteria</taxon>
        <taxon>Pseudomonadati</taxon>
        <taxon>Pseudomonadota</taxon>
        <taxon>Gammaproteobacteria</taxon>
        <taxon>Arenicellales</taxon>
        <taxon>Arenicellaceae</taxon>
        <taxon>Arenicella</taxon>
    </lineage>
</organism>
<dbReference type="NCBIfam" id="NF033788">
    <property type="entry name" value="HTH_metalloreg"/>
    <property type="match status" value="1"/>
</dbReference>
<dbReference type="Proteomes" id="UP000614811">
    <property type="component" value="Unassembled WGS sequence"/>
</dbReference>
<dbReference type="CDD" id="cd00090">
    <property type="entry name" value="HTH_ARSR"/>
    <property type="match status" value="1"/>
</dbReference>
<keyword evidence="6" id="KW-1185">Reference proteome</keyword>
<comment type="caution">
    <text evidence="5">The sequence shown here is derived from an EMBL/GenBank/DDBJ whole genome shotgun (WGS) entry which is preliminary data.</text>
</comment>
<evidence type="ECO:0000256" key="3">
    <source>
        <dbReference type="ARBA" id="ARBA00023163"/>
    </source>
</evidence>
<evidence type="ECO:0000256" key="2">
    <source>
        <dbReference type="ARBA" id="ARBA00023125"/>
    </source>
</evidence>
<dbReference type="InterPro" id="IPR051081">
    <property type="entry name" value="HTH_MetalResp_TranReg"/>
</dbReference>
<dbReference type="PANTHER" id="PTHR33154:SF33">
    <property type="entry name" value="TRANSCRIPTIONAL REPRESSOR SDPR"/>
    <property type="match status" value="1"/>
</dbReference>
<proteinExistence type="predicted"/>
<gene>
    <name evidence="5" type="ORF">GCM10008090_10310</name>
</gene>
<protein>
    <submittedName>
        <fullName evidence="5">Transcriptional regulator, ArsR family protein</fullName>
    </submittedName>
</protein>
<reference evidence="5" key="1">
    <citation type="journal article" date="2014" name="Int. J. Syst. Evol. Microbiol.">
        <title>Complete genome sequence of Corynebacterium casei LMG S-19264T (=DSM 44701T), isolated from a smear-ripened cheese.</title>
        <authorList>
            <consortium name="US DOE Joint Genome Institute (JGI-PGF)"/>
            <person name="Walter F."/>
            <person name="Albersmeier A."/>
            <person name="Kalinowski J."/>
            <person name="Ruckert C."/>
        </authorList>
    </citation>
    <scope>NUCLEOTIDE SEQUENCE</scope>
    <source>
        <strain evidence="5">KCTC 12711</strain>
    </source>
</reference>
<dbReference type="GO" id="GO:0003677">
    <property type="term" value="F:DNA binding"/>
    <property type="evidence" value="ECO:0007669"/>
    <property type="project" value="UniProtKB-KW"/>
</dbReference>
<dbReference type="EMBL" id="BMXA01000002">
    <property type="protein sequence ID" value="GHA03248.1"/>
    <property type="molecule type" value="Genomic_DNA"/>
</dbReference>
<dbReference type="SUPFAM" id="SSF46785">
    <property type="entry name" value="Winged helix' DNA-binding domain"/>
    <property type="match status" value="1"/>
</dbReference>
<dbReference type="InterPro" id="IPR001845">
    <property type="entry name" value="HTH_ArsR_DNA-bd_dom"/>
</dbReference>
<dbReference type="GO" id="GO:0003700">
    <property type="term" value="F:DNA-binding transcription factor activity"/>
    <property type="evidence" value="ECO:0007669"/>
    <property type="project" value="InterPro"/>
</dbReference>
<evidence type="ECO:0000313" key="5">
    <source>
        <dbReference type="EMBL" id="GHA03248.1"/>
    </source>
</evidence>
<dbReference type="PANTHER" id="PTHR33154">
    <property type="entry name" value="TRANSCRIPTIONAL REGULATOR, ARSR FAMILY"/>
    <property type="match status" value="1"/>
</dbReference>
<keyword evidence="3" id="KW-0804">Transcription</keyword>
<keyword evidence="2" id="KW-0238">DNA-binding</keyword>
<dbReference type="SMART" id="SM00418">
    <property type="entry name" value="HTH_ARSR"/>
    <property type="match status" value="1"/>
</dbReference>
<dbReference type="InterPro" id="IPR011991">
    <property type="entry name" value="ArsR-like_HTH"/>
</dbReference>
<dbReference type="PRINTS" id="PR00778">
    <property type="entry name" value="HTHARSR"/>
</dbReference>
<evidence type="ECO:0000256" key="1">
    <source>
        <dbReference type="ARBA" id="ARBA00023015"/>
    </source>
</evidence>
<accession>A0A918RNC6</accession>